<name>A0A1W1CK12_9ZZZZ</name>
<accession>A0A1W1CK12</accession>
<organism evidence="1">
    <name type="scientific">hydrothermal vent metagenome</name>
    <dbReference type="NCBI Taxonomy" id="652676"/>
    <lineage>
        <taxon>unclassified sequences</taxon>
        <taxon>metagenomes</taxon>
        <taxon>ecological metagenomes</taxon>
    </lineage>
</organism>
<proteinExistence type="predicted"/>
<gene>
    <name evidence="1" type="ORF">MNB_SV-13-598</name>
</gene>
<evidence type="ECO:0008006" key="2">
    <source>
        <dbReference type="Google" id="ProtNLM"/>
    </source>
</evidence>
<dbReference type="EMBL" id="FPHM01000097">
    <property type="protein sequence ID" value="SFV66099.1"/>
    <property type="molecule type" value="Genomic_DNA"/>
</dbReference>
<sequence length="119" mass="12668">MDMNNIDGALEEIMSLNGALATSLVDWESGMVLGMMSNGSFNIELASAGNAEVVKAKMATMRSLGLSSEIKDIMITLTDQIHIIHILKSNPELCLYVALTSAQSNLALARNRLNTVAAG</sequence>
<reference evidence="1" key="1">
    <citation type="submission" date="2016-10" db="EMBL/GenBank/DDBJ databases">
        <authorList>
            <person name="de Groot N.N."/>
        </authorList>
    </citation>
    <scope>NUCLEOTIDE SEQUENCE</scope>
</reference>
<protein>
    <recommendedName>
        <fullName evidence="2">Roadblock/LAMTOR2 domain-containing protein</fullName>
    </recommendedName>
</protein>
<evidence type="ECO:0000313" key="1">
    <source>
        <dbReference type="EMBL" id="SFV66099.1"/>
    </source>
</evidence>
<dbReference type="AlphaFoldDB" id="A0A1W1CK12"/>